<dbReference type="AlphaFoldDB" id="A0A8I1EEJ9"/>
<keyword evidence="1" id="KW-1133">Transmembrane helix</keyword>
<gene>
    <name evidence="2" type="ORF">JEU22_14790</name>
</gene>
<evidence type="ECO:0000313" key="2">
    <source>
        <dbReference type="EMBL" id="MBI6885180.1"/>
    </source>
</evidence>
<dbReference type="Proteomes" id="UP000637061">
    <property type="component" value="Unassembled WGS sequence"/>
</dbReference>
<name>A0A8I1EEJ9_PSEPU</name>
<organism evidence="2 3">
    <name type="scientific">Pseudomonas putida</name>
    <name type="common">Arthrobacter siderocapsulatus</name>
    <dbReference type="NCBI Taxonomy" id="303"/>
    <lineage>
        <taxon>Bacteria</taxon>
        <taxon>Pseudomonadati</taxon>
        <taxon>Pseudomonadota</taxon>
        <taxon>Gammaproteobacteria</taxon>
        <taxon>Pseudomonadales</taxon>
        <taxon>Pseudomonadaceae</taxon>
        <taxon>Pseudomonas</taxon>
    </lineage>
</organism>
<dbReference type="RefSeq" id="WP_198747582.1">
    <property type="nucleotide sequence ID" value="NZ_JAEHTE010000015.1"/>
</dbReference>
<evidence type="ECO:0000256" key="1">
    <source>
        <dbReference type="SAM" id="Phobius"/>
    </source>
</evidence>
<accession>A0A8I1EEJ9</accession>
<keyword evidence="1" id="KW-0812">Transmembrane</keyword>
<feature type="transmembrane region" description="Helical" evidence="1">
    <location>
        <begin position="128"/>
        <end position="148"/>
    </location>
</feature>
<proteinExistence type="predicted"/>
<feature type="transmembrane region" description="Helical" evidence="1">
    <location>
        <begin position="168"/>
        <end position="188"/>
    </location>
</feature>
<protein>
    <submittedName>
        <fullName evidence="2">Uncharacterized protein</fullName>
    </submittedName>
</protein>
<keyword evidence="1" id="KW-0472">Membrane</keyword>
<dbReference type="EMBL" id="JAEHTE010000015">
    <property type="protein sequence ID" value="MBI6885180.1"/>
    <property type="molecule type" value="Genomic_DNA"/>
</dbReference>
<sequence>MSDNDPAIAERLEKGSVSAEFPLAFESGWVVGNMVLGCSNCVTPYAPNQLRGSVSKLSPSCFLIEAAGQCESCGAKTRFDIKLFDDKSVETMVNGGPWEKRSLAMAEPPGRNAMPPPSEMPSSQQIQMAKLGSCVMSLRLGWSAVYAYSVWPAIEQISNGAANTYTDFFLGNAALTFLGYVCSVILAVGHFRKA</sequence>
<evidence type="ECO:0000313" key="3">
    <source>
        <dbReference type="Proteomes" id="UP000637061"/>
    </source>
</evidence>
<reference evidence="2" key="1">
    <citation type="submission" date="2020-12" db="EMBL/GenBank/DDBJ databases">
        <title>Enhanced detection system for hospital associated transmission using whole genome sequencing surveillance.</title>
        <authorList>
            <person name="Harrison L.H."/>
            <person name="Van Tyne D."/>
            <person name="Marsh J.W."/>
            <person name="Griffith M.P."/>
            <person name="Snyder D.J."/>
            <person name="Cooper V.S."/>
            <person name="Mustapha M."/>
        </authorList>
    </citation>
    <scope>NUCLEOTIDE SEQUENCE</scope>
    <source>
        <strain evidence="2">PSB00042</strain>
    </source>
</reference>
<comment type="caution">
    <text evidence="2">The sequence shown here is derived from an EMBL/GenBank/DDBJ whole genome shotgun (WGS) entry which is preliminary data.</text>
</comment>